<dbReference type="SUPFAM" id="SSF55347">
    <property type="entry name" value="Glyceraldehyde-3-phosphate dehydrogenase-like, C-terminal domain"/>
    <property type="match status" value="1"/>
</dbReference>
<reference evidence="5 6" key="1">
    <citation type="submission" date="2016-10" db="EMBL/GenBank/DDBJ databases">
        <authorList>
            <person name="de Groot N.N."/>
        </authorList>
    </citation>
    <scope>NUCLEOTIDE SEQUENCE [LARGE SCALE GENOMIC DNA]</scope>
    <source>
        <strain evidence="5 6">DSM 22489</strain>
    </source>
</reference>
<dbReference type="PANTHER" id="PTHR22604">
    <property type="entry name" value="OXIDOREDUCTASES"/>
    <property type="match status" value="1"/>
</dbReference>
<dbReference type="GO" id="GO:0000166">
    <property type="term" value="F:nucleotide binding"/>
    <property type="evidence" value="ECO:0007669"/>
    <property type="project" value="InterPro"/>
</dbReference>
<dbReference type="OrthoDB" id="9815825at2"/>
<dbReference type="EMBL" id="FNVA01000001">
    <property type="protein sequence ID" value="SEF78098.1"/>
    <property type="molecule type" value="Genomic_DNA"/>
</dbReference>
<feature type="domain" description="GFO/IDH/MocA-like oxidoreductase" evidence="4">
    <location>
        <begin position="169"/>
        <end position="287"/>
    </location>
</feature>
<dbReference type="Gene3D" id="3.30.360.10">
    <property type="entry name" value="Dihydrodipicolinate Reductase, domain 2"/>
    <property type="match status" value="1"/>
</dbReference>
<keyword evidence="6" id="KW-1185">Reference proteome</keyword>
<dbReference type="Pfam" id="PF01408">
    <property type="entry name" value="GFO_IDH_MocA"/>
    <property type="match status" value="1"/>
</dbReference>
<dbReference type="InterPro" id="IPR008354">
    <property type="entry name" value="Glc-Fru_OxRdtase_bac"/>
</dbReference>
<dbReference type="InterPro" id="IPR000683">
    <property type="entry name" value="Gfo/Idh/MocA-like_OxRdtase_N"/>
</dbReference>
<dbReference type="InterPro" id="IPR050984">
    <property type="entry name" value="Gfo/Idh/MocA_domain"/>
</dbReference>
<evidence type="ECO:0000256" key="2">
    <source>
        <dbReference type="ARBA" id="ARBA00023002"/>
    </source>
</evidence>
<dbReference type="InterPro" id="IPR055170">
    <property type="entry name" value="GFO_IDH_MocA-like_dom"/>
</dbReference>
<comment type="similarity">
    <text evidence="1">Belongs to the Gfo/Idh/MocA family.</text>
</comment>
<dbReference type="SUPFAM" id="SSF51735">
    <property type="entry name" value="NAD(P)-binding Rossmann-fold domains"/>
    <property type="match status" value="1"/>
</dbReference>
<dbReference type="Gene3D" id="3.40.50.720">
    <property type="entry name" value="NAD(P)-binding Rossmann-like Domain"/>
    <property type="match status" value="1"/>
</dbReference>
<sequence length="371" mass="40670">MSFSRREFGRLSALALATPHLNAATRSWAAPDTQRVGYCVIGLGRIAAHFLAGVANSQSSRVTALVSGHRDKAERVAAQYGVPMDSIYSYEEFDRIGANRNIDAVYVALPNSMHAEYTMRAARAGKHVLCEKPMAISSAECRQMIEACTVARVKLMIAYRLHDEPITLKALALVKSGQLGPLQAMEAANGFNIKPGEWRYTKALGGGGSLFDVGIYCINAFRMFAGGEPSDCHGQVSTMDHDGRFKEVEENVSWLMRFPSGALATGASTYGADMSGYYRLHGAYGWLEVGSYTYQGQHIQGRYAEEPTRDAKRIDIDETSDELDPMQFVREADHFAECILQNKTPKTPGEEGLADLRCIEAIYRSAGALLS</sequence>
<dbReference type="Pfam" id="PF22725">
    <property type="entry name" value="GFO_IDH_MocA_C3"/>
    <property type="match status" value="1"/>
</dbReference>
<organism evidence="5 6">
    <name type="scientific">Bryocella elongata</name>
    <dbReference type="NCBI Taxonomy" id="863522"/>
    <lineage>
        <taxon>Bacteria</taxon>
        <taxon>Pseudomonadati</taxon>
        <taxon>Acidobacteriota</taxon>
        <taxon>Terriglobia</taxon>
        <taxon>Terriglobales</taxon>
        <taxon>Acidobacteriaceae</taxon>
        <taxon>Bryocella</taxon>
    </lineage>
</organism>
<dbReference type="InterPro" id="IPR036291">
    <property type="entry name" value="NAD(P)-bd_dom_sf"/>
</dbReference>
<dbReference type="PANTHER" id="PTHR22604:SF105">
    <property type="entry name" value="TRANS-1,2-DIHYDROBENZENE-1,2-DIOL DEHYDROGENASE"/>
    <property type="match status" value="1"/>
</dbReference>
<keyword evidence="2" id="KW-0560">Oxidoreductase</keyword>
<evidence type="ECO:0000259" key="4">
    <source>
        <dbReference type="Pfam" id="PF22725"/>
    </source>
</evidence>
<protein>
    <submittedName>
        <fullName evidence="5">Predicted dehydrogenase</fullName>
    </submittedName>
</protein>
<dbReference type="AlphaFoldDB" id="A0A1H5UUI1"/>
<dbReference type="Proteomes" id="UP000236728">
    <property type="component" value="Unassembled WGS sequence"/>
</dbReference>
<gene>
    <name evidence="5" type="ORF">SAMN05421819_1177</name>
</gene>
<evidence type="ECO:0000313" key="5">
    <source>
        <dbReference type="EMBL" id="SEF78098.1"/>
    </source>
</evidence>
<evidence type="ECO:0000256" key="1">
    <source>
        <dbReference type="ARBA" id="ARBA00010928"/>
    </source>
</evidence>
<dbReference type="GO" id="GO:0016491">
    <property type="term" value="F:oxidoreductase activity"/>
    <property type="evidence" value="ECO:0007669"/>
    <property type="project" value="UniProtKB-KW"/>
</dbReference>
<dbReference type="PRINTS" id="PR01775">
    <property type="entry name" value="GLFROXRDTASE"/>
</dbReference>
<evidence type="ECO:0000259" key="3">
    <source>
        <dbReference type="Pfam" id="PF01408"/>
    </source>
</evidence>
<accession>A0A1H5UUI1</accession>
<feature type="domain" description="Gfo/Idh/MocA-like oxidoreductase N-terminal" evidence="3">
    <location>
        <begin position="38"/>
        <end position="158"/>
    </location>
</feature>
<evidence type="ECO:0000313" key="6">
    <source>
        <dbReference type="Proteomes" id="UP000236728"/>
    </source>
</evidence>
<name>A0A1H5UUI1_9BACT</name>
<proteinExistence type="inferred from homology"/>